<evidence type="ECO:0000313" key="2">
    <source>
        <dbReference type="EMBL" id="KKN90400.1"/>
    </source>
</evidence>
<reference evidence="2" key="1">
    <citation type="journal article" date="2015" name="Nature">
        <title>Complex archaea that bridge the gap between prokaryotes and eukaryotes.</title>
        <authorList>
            <person name="Spang A."/>
            <person name="Saw J.H."/>
            <person name="Jorgensen S.L."/>
            <person name="Zaremba-Niedzwiedzka K."/>
            <person name="Martijn J."/>
            <person name="Lind A.E."/>
            <person name="van Eijk R."/>
            <person name="Schleper C."/>
            <person name="Guy L."/>
            <person name="Ettema T.J."/>
        </authorList>
    </citation>
    <scope>NUCLEOTIDE SEQUENCE</scope>
</reference>
<gene>
    <name evidence="2" type="ORF">LCGC14_0227690</name>
</gene>
<protein>
    <submittedName>
        <fullName evidence="2">Uncharacterized protein</fullName>
    </submittedName>
</protein>
<organism evidence="2">
    <name type="scientific">marine sediment metagenome</name>
    <dbReference type="NCBI Taxonomy" id="412755"/>
    <lineage>
        <taxon>unclassified sequences</taxon>
        <taxon>metagenomes</taxon>
        <taxon>ecological metagenomes</taxon>
    </lineage>
</organism>
<proteinExistence type="predicted"/>
<comment type="caution">
    <text evidence="2">The sequence shown here is derived from an EMBL/GenBank/DDBJ whole genome shotgun (WGS) entry which is preliminary data.</text>
</comment>
<name>A0A0F9UB41_9ZZZZ</name>
<accession>A0A0F9UB41</accession>
<dbReference type="AlphaFoldDB" id="A0A0F9UB41"/>
<sequence length="244" mass="25580">MSDKLYSTFAGKADGNFAGRTFAKISGYMVASRETLKEAGAEMKGPNSYLLPEGQEDAIIAKLDTLSVQDQAQAMKDRTPVAAADAAKMNIGDKFDFGGTVGEAPIVGIGSAFTPRSASAHDDRLEAGKEQVYVYNANAPKSAMPKPEMTAEEKAAKSEARAASVADRDANRVPVIEGSVAEGGTVTAGGNDVTVSKLGKAWALEDQEAVDALKARFPDAEVEVGSKIQFANFEAPEPAEEPAM</sequence>
<feature type="region of interest" description="Disordered" evidence="1">
    <location>
        <begin position="142"/>
        <end position="167"/>
    </location>
</feature>
<feature type="compositionally biased region" description="Basic and acidic residues" evidence="1">
    <location>
        <begin position="149"/>
        <end position="167"/>
    </location>
</feature>
<evidence type="ECO:0000256" key="1">
    <source>
        <dbReference type="SAM" id="MobiDB-lite"/>
    </source>
</evidence>
<dbReference type="EMBL" id="LAZR01000110">
    <property type="protein sequence ID" value="KKN90400.1"/>
    <property type="molecule type" value="Genomic_DNA"/>
</dbReference>